<dbReference type="CDD" id="cd06503">
    <property type="entry name" value="ATP-synt_Fo_b"/>
    <property type="match status" value="1"/>
</dbReference>
<evidence type="ECO:0000256" key="11">
    <source>
        <dbReference type="ARBA" id="ARBA00023310"/>
    </source>
</evidence>
<dbReference type="GO" id="GO:0005886">
    <property type="term" value="C:plasma membrane"/>
    <property type="evidence" value="ECO:0007669"/>
    <property type="project" value="UniProtKB-SubCell"/>
</dbReference>
<evidence type="ECO:0000256" key="8">
    <source>
        <dbReference type="ARBA" id="ARBA00022989"/>
    </source>
</evidence>
<comment type="similarity">
    <text evidence="2 14 15">Belongs to the ATPase B chain family.</text>
</comment>
<keyword evidence="4 14" id="KW-1003">Cell membrane</keyword>
<dbReference type="AlphaFoldDB" id="A0A2T1A0I2"/>
<sequence length="178" mass="20157">MHQHVLASSNFLLPNWTFVVELLAFLLILLVLHRYIVPPVQKAMRERQEIIRQQMEDSDKAKELLQSAEDQFKSALTDARAQAERIKVDARAEALRIAADVRAEAEAQSDRIIARGEEFLARQRDIVERELRDKIGALAVELAGKIMEQRLTEDSQVRGTVDTFLADLEHSNASVPSS</sequence>
<evidence type="ECO:0000256" key="10">
    <source>
        <dbReference type="ARBA" id="ARBA00023136"/>
    </source>
</evidence>
<reference evidence="16 17" key="1">
    <citation type="submission" date="2018-03" db="EMBL/GenBank/DDBJ databases">
        <title>Genomic Encyclopedia of Archaeal and Bacterial Type Strains, Phase II (KMG-II): from individual species to whole genera.</title>
        <authorList>
            <person name="Goeker M."/>
        </authorList>
    </citation>
    <scope>NUCLEOTIDE SEQUENCE [LARGE SCALE GENOMIC DNA]</scope>
    <source>
        <strain evidence="16 17">DSM 100065</strain>
    </source>
</reference>
<dbReference type="InterPro" id="IPR002146">
    <property type="entry name" value="ATP_synth_b/b'su_bac/chlpt"/>
</dbReference>
<keyword evidence="5 14" id="KW-0138">CF(0)</keyword>
<dbReference type="EMBL" id="PVUE01000007">
    <property type="protein sequence ID" value="PRZ41997.1"/>
    <property type="molecule type" value="Genomic_DNA"/>
</dbReference>
<evidence type="ECO:0000313" key="17">
    <source>
        <dbReference type="Proteomes" id="UP000237752"/>
    </source>
</evidence>
<dbReference type="GO" id="GO:0045259">
    <property type="term" value="C:proton-transporting ATP synthase complex"/>
    <property type="evidence" value="ECO:0007669"/>
    <property type="project" value="UniProtKB-KW"/>
</dbReference>
<keyword evidence="8 14" id="KW-1133">Transmembrane helix</keyword>
<keyword evidence="7 14" id="KW-0375">Hydrogen ion transport</keyword>
<proteinExistence type="inferred from homology"/>
<dbReference type="Proteomes" id="UP000237752">
    <property type="component" value="Unassembled WGS sequence"/>
</dbReference>
<evidence type="ECO:0000256" key="14">
    <source>
        <dbReference type="HAMAP-Rule" id="MF_01398"/>
    </source>
</evidence>
<evidence type="ECO:0000256" key="13">
    <source>
        <dbReference type="ARBA" id="ARBA00025830"/>
    </source>
</evidence>
<evidence type="ECO:0000256" key="4">
    <source>
        <dbReference type="ARBA" id="ARBA00022475"/>
    </source>
</evidence>
<dbReference type="GO" id="GO:0046933">
    <property type="term" value="F:proton-transporting ATP synthase activity, rotational mechanism"/>
    <property type="evidence" value="ECO:0007669"/>
    <property type="project" value="UniProtKB-UniRule"/>
</dbReference>
<comment type="function">
    <text evidence="12 14">F(1)F(0) ATP synthase produces ATP from ADP in the presence of a proton or sodium gradient. F-type ATPases consist of two structural domains, F(1) containing the extramembraneous catalytic core and F(0) containing the membrane proton channel, linked together by a central stalk and a peripheral stalk. During catalysis, ATP synthesis in the catalytic domain of F(1) is coupled via a rotary mechanism of the central stalk subunits to proton translocation.</text>
</comment>
<keyword evidence="11 14" id="KW-0066">ATP synthesis</keyword>
<name>A0A2T1A0I2_9ACTN</name>
<evidence type="ECO:0000313" key="16">
    <source>
        <dbReference type="EMBL" id="PRZ41997.1"/>
    </source>
</evidence>
<keyword evidence="10 14" id="KW-0472">Membrane</keyword>
<evidence type="ECO:0000256" key="15">
    <source>
        <dbReference type="RuleBase" id="RU003848"/>
    </source>
</evidence>
<feature type="transmembrane region" description="Helical" evidence="14">
    <location>
        <begin position="16"/>
        <end position="37"/>
    </location>
</feature>
<comment type="subcellular location">
    <subcellularLocation>
        <location evidence="1 14">Cell membrane</location>
        <topology evidence="1 14">Single-pass membrane protein</topology>
    </subcellularLocation>
</comment>
<dbReference type="InterPro" id="IPR005864">
    <property type="entry name" value="ATP_synth_F0_bsu_bac"/>
</dbReference>
<evidence type="ECO:0000256" key="3">
    <source>
        <dbReference type="ARBA" id="ARBA00022448"/>
    </source>
</evidence>
<gene>
    <name evidence="14" type="primary">atpF</name>
    <name evidence="16" type="ORF">CLV47_107125</name>
</gene>
<dbReference type="OrthoDB" id="5242917at2"/>
<dbReference type="SUPFAM" id="SSF81573">
    <property type="entry name" value="F1F0 ATP synthase subunit B, membrane domain"/>
    <property type="match status" value="1"/>
</dbReference>
<comment type="function">
    <text evidence="14">Component of the F(0) channel, it forms part of the peripheral stalk, linking F(1) to F(0).</text>
</comment>
<evidence type="ECO:0000256" key="1">
    <source>
        <dbReference type="ARBA" id="ARBA00004162"/>
    </source>
</evidence>
<dbReference type="HAMAP" id="MF_01398">
    <property type="entry name" value="ATP_synth_b_bprime"/>
    <property type="match status" value="1"/>
</dbReference>
<keyword evidence="17" id="KW-1185">Reference proteome</keyword>
<evidence type="ECO:0000256" key="7">
    <source>
        <dbReference type="ARBA" id="ARBA00022781"/>
    </source>
</evidence>
<evidence type="ECO:0000256" key="12">
    <source>
        <dbReference type="ARBA" id="ARBA00025198"/>
    </source>
</evidence>
<dbReference type="InterPro" id="IPR028987">
    <property type="entry name" value="ATP_synth_B-like_membr_sf"/>
</dbReference>
<protein>
    <recommendedName>
        <fullName evidence="14">ATP synthase subunit b</fullName>
    </recommendedName>
    <alternativeName>
        <fullName evidence="14">ATP synthase F(0) sector subunit b</fullName>
    </alternativeName>
    <alternativeName>
        <fullName evidence="14">ATPase subunit I</fullName>
    </alternativeName>
    <alternativeName>
        <fullName evidence="14">F-type ATPase subunit b</fullName>
        <shortName evidence="14">F-ATPase subunit b</shortName>
    </alternativeName>
</protein>
<dbReference type="PANTHER" id="PTHR33445:SF1">
    <property type="entry name" value="ATP SYNTHASE SUBUNIT B"/>
    <property type="match status" value="1"/>
</dbReference>
<dbReference type="NCBIfam" id="TIGR01144">
    <property type="entry name" value="ATP_synt_b"/>
    <property type="match status" value="1"/>
</dbReference>
<dbReference type="Pfam" id="PF00430">
    <property type="entry name" value="ATP-synt_B"/>
    <property type="match status" value="1"/>
</dbReference>
<dbReference type="GO" id="GO:0046961">
    <property type="term" value="F:proton-transporting ATPase activity, rotational mechanism"/>
    <property type="evidence" value="ECO:0007669"/>
    <property type="project" value="TreeGrafter"/>
</dbReference>
<dbReference type="PANTHER" id="PTHR33445">
    <property type="entry name" value="ATP SYNTHASE SUBUNIT B', CHLOROPLASTIC"/>
    <property type="match status" value="1"/>
</dbReference>
<evidence type="ECO:0000256" key="2">
    <source>
        <dbReference type="ARBA" id="ARBA00005513"/>
    </source>
</evidence>
<dbReference type="InterPro" id="IPR050059">
    <property type="entry name" value="ATP_synthase_B_chain"/>
</dbReference>
<keyword evidence="6 14" id="KW-0812">Transmembrane</keyword>
<evidence type="ECO:0000256" key="9">
    <source>
        <dbReference type="ARBA" id="ARBA00023065"/>
    </source>
</evidence>
<evidence type="ECO:0000256" key="5">
    <source>
        <dbReference type="ARBA" id="ARBA00022547"/>
    </source>
</evidence>
<evidence type="ECO:0000256" key="6">
    <source>
        <dbReference type="ARBA" id="ARBA00022692"/>
    </source>
</evidence>
<comment type="caution">
    <text evidence="16">The sequence shown here is derived from an EMBL/GenBank/DDBJ whole genome shotgun (WGS) entry which is preliminary data.</text>
</comment>
<organism evidence="16 17">
    <name type="scientific">Antricoccus suffuscus</name>
    <dbReference type="NCBI Taxonomy" id="1629062"/>
    <lineage>
        <taxon>Bacteria</taxon>
        <taxon>Bacillati</taxon>
        <taxon>Actinomycetota</taxon>
        <taxon>Actinomycetes</taxon>
        <taxon>Geodermatophilales</taxon>
        <taxon>Antricoccaceae</taxon>
        <taxon>Antricoccus</taxon>
    </lineage>
</organism>
<keyword evidence="9 14" id="KW-0406">Ion transport</keyword>
<dbReference type="RefSeq" id="WP_106348942.1">
    <property type="nucleotide sequence ID" value="NZ_PVUE01000007.1"/>
</dbReference>
<keyword evidence="3 14" id="KW-0813">Transport</keyword>
<comment type="subunit">
    <text evidence="13 14">F-type ATPases have 2 components, F(1) - the catalytic core - and F(0) - the membrane proton channel. F(1) has five subunits: alpha(3), beta(3), gamma(1), delta(1), epsilon(1). F(0) has three main subunits: a(1), b(2) and c(10-14). The alpha and beta chains form an alternating ring which encloses part of the gamma chain. F(1) is attached to F(0) by a central stalk formed by the gamma and epsilon chains, while a peripheral stalk is formed by the delta and b chains.</text>
</comment>
<accession>A0A2T1A0I2</accession>